<reference evidence="5 6" key="1">
    <citation type="submission" date="2020-08" db="EMBL/GenBank/DDBJ databases">
        <title>Bridging the membrane lipid divide: bacteria of the FCB group superphylum have the potential to synthesize archaeal ether lipids.</title>
        <authorList>
            <person name="Villanueva L."/>
            <person name="Von Meijenfeldt F.A.B."/>
            <person name="Westbye A.B."/>
            <person name="Yadav S."/>
            <person name="Hopmans E.C."/>
            <person name="Dutilh B.E."/>
            <person name="Sinninghe Damste J.S."/>
        </authorList>
    </citation>
    <scope>NUCLEOTIDE SEQUENCE [LARGE SCALE GENOMIC DNA]</scope>
    <source>
        <strain evidence="5">NIOZ-UU47</strain>
    </source>
</reference>
<dbReference type="InterPro" id="IPR036390">
    <property type="entry name" value="WH_DNA-bd_sf"/>
</dbReference>
<evidence type="ECO:0000256" key="2">
    <source>
        <dbReference type="ARBA" id="ARBA00023125"/>
    </source>
</evidence>
<dbReference type="SUPFAM" id="SSF46785">
    <property type="entry name" value="Winged helix' DNA-binding domain"/>
    <property type="match status" value="1"/>
</dbReference>
<dbReference type="GO" id="GO:0003700">
    <property type="term" value="F:DNA-binding transcription factor activity"/>
    <property type="evidence" value="ECO:0007669"/>
    <property type="project" value="InterPro"/>
</dbReference>
<dbReference type="Gene3D" id="1.10.10.10">
    <property type="entry name" value="Winged helix-like DNA-binding domain superfamily/Winged helix DNA-binding domain"/>
    <property type="match status" value="1"/>
</dbReference>
<accession>A0A8J6NFE6</accession>
<dbReference type="GO" id="GO:0003677">
    <property type="term" value="F:DNA binding"/>
    <property type="evidence" value="ECO:0007669"/>
    <property type="project" value="UniProtKB-KW"/>
</dbReference>
<dbReference type="Pfam" id="PF01047">
    <property type="entry name" value="MarR"/>
    <property type="match status" value="1"/>
</dbReference>
<dbReference type="PANTHER" id="PTHR42756">
    <property type="entry name" value="TRANSCRIPTIONAL REGULATOR, MARR"/>
    <property type="match status" value="1"/>
</dbReference>
<dbReference type="PRINTS" id="PR00598">
    <property type="entry name" value="HTHMARR"/>
</dbReference>
<proteinExistence type="predicted"/>
<sequence length="153" mass="17571">MKCCDEDPNGEEPLGRLIYLLSQDMKNFAEKVLKPYDLTLEQLHILKSMSVTSGMSQRQIGEIARKKAANITRMLDRLESKNLVQRKENLEDRRAASVFLTIKGKALVNEVIGIFDSFSTSFLRGVSSDKQQLIRNSFEKMTQNLERMSREKI</sequence>
<dbReference type="AlphaFoldDB" id="A0A8J6NFE6"/>
<comment type="caution">
    <text evidence="5">The sequence shown here is derived from an EMBL/GenBank/DDBJ whole genome shotgun (WGS) entry which is preliminary data.</text>
</comment>
<organism evidence="5 6">
    <name type="scientific">Candidatus Desulfobia pelagia</name>
    <dbReference type="NCBI Taxonomy" id="2841692"/>
    <lineage>
        <taxon>Bacteria</taxon>
        <taxon>Pseudomonadati</taxon>
        <taxon>Thermodesulfobacteriota</taxon>
        <taxon>Desulfobulbia</taxon>
        <taxon>Desulfobulbales</taxon>
        <taxon>Desulfobulbaceae</taxon>
        <taxon>Candidatus Desulfobia</taxon>
    </lineage>
</organism>
<protein>
    <submittedName>
        <fullName evidence="5">MarR family transcriptional regulator</fullName>
    </submittedName>
</protein>
<dbReference type="SMART" id="SM00347">
    <property type="entry name" value="HTH_MARR"/>
    <property type="match status" value="1"/>
</dbReference>
<name>A0A8J6NFE6_9BACT</name>
<keyword evidence="1" id="KW-0805">Transcription regulation</keyword>
<evidence type="ECO:0000256" key="3">
    <source>
        <dbReference type="ARBA" id="ARBA00023163"/>
    </source>
</evidence>
<evidence type="ECO:0000259" key="4">
    <source>
        <dbReference type="PROSITE" id="PS50995"/>
    </source>
</evidence>
<evidence type="ECO:0000256" key="1">
    <source>
        <dbReference type="ARBA" id="ARBA00023015"/>
    </source>
</evidence>
<dbReference type="InterPro" id="IPR036388">
    <property type="entry name" value="WH-like_DNA-bd_sf"/>
</dbReference>
<evidence type="ECO:0000313" key="5">
    <source>
        <dbReference type="EMBL" id="MBC8318881.1"/>
    </source>
</evidence>
<keyword evidence="3" id="KW-0804">Transcription</keyword>
<feature type="domain" description="HTH marR-type" evidence="4">
    <location>
        <begin position="11"/>
        <end position="143"/>
    </location>
</feature>
<dbReference type="InterPro" id="IPR000835">
    <property type="entry name" value="HTH_MarR-typ"/>
</dbReference>
<keyword evidence="2" id="KW-0238">DNA-binding</keyword>
<dbReference type="PROSITE" id="PS50995">
    <property type="entry name" value="HTH_MARR_2"/>
    <property type="match status" value="1"/>
</dbReference>
<evidence type="ECO:0000313" key="6">
    <source>
        <dbReference type="Proteomes" id="UP000614424"/>
    </source>
</evidence>
<gene>
    <name evidence="5" type="ORF">H8E41_13340</name>
</gene>
<dbReference type="PANTHER" id="PTHR42756:SF1">
    <property type="entry name" value="TRANSCRIPTIONAL REPRESSOR OF EMRAB OPERON"/>
    <property type="match status" value="1"/>
</dbReference>
<dbReference type="EMBL" id="JACNJZ010000194">
    <property type="protein sequence ID" value="MBC8318881.1"/>
    <property type="molecule type" value="Genomic_DNA"/>
</dbReference>
<dbReference type="Proteomes" id="UP000614424">
    <property type="component" value="Unassembled WGS sequence"/>
</dbReference>